<comment type="caution">
    <text evidence="3">The sequence shown here is derived from an EMBL/GenBank/DDBJ whole genome shotgun (WGS) entry which is preliminary data.</text>
</comment>
<evidence type="ECO:0000313" key="4">
    <source>
        <dbReference type="Proteomes" id="UP000782705"/>
    </source>
</evidence>
<proteinExistence type="predicted"/>
<accession>A0ABQ6YYQ2</accession>
<protein>
    <recommendedName>
        <fullName evidence="5">Lipoprotein</fullName>
    </recommendedName>
</protein>
<feature type="chain" id="PRO_5045166022" description="Lipoprotein" evidence="2">
    <location>
        <begin position="21"/>
        <end position="292"/>
    </location>
</feature>
<evidence type="ECO:0000313" key="3">
    <source>
        <dbReference type="EMBL" id="KAF1303290.1"/>
    </source>
</evidence>
<evidence type="ECO:0000256" key="1">
    <source>
        <dbReference type="SAM" id="MobiDB-lite"/>
    </source>
</evidence>
<evidence type="ECO:0008006" key="5">
    <source>
        <dbReference type="Google" id="ProtNLM"/>
    </source>
</evidence>
<gene>
    <name evidence="3" type="ORF">BAU17_08675</name>
</gene>
<feature type="signal peptide" evidence="2">
    <location>
        <begin position="1"/>
        <end position="20"/>
    </location>
</feature>
<evidence type="ECO:0000256" key="2">
    <source>
        <dbReference type="SAM" id="SignalP"/>
    </source>
</evidence>
<name>A0ABQ6YYQ2_9ENTE</name>
<keyword evidence="2" id="KW-0732">Signal</keyword>
<feature type="compositionally biased region" description="Low complexity" evidence="1">
    <location>
        <begin position="28"/>
        <end position="92"/>
    </location>
</feature>
<feature type="region of interest" description="Disordered" evidence="1">
    <location>
        <begin position="22"/>
        <end position="95"/>
    </location>
</feature>
<dbReference type="EMBL" id="MAEL01000042">
    <property type="protein sequence ID" value="KAF1303290.1"/>
    <property type="molecule type" value="Genomic_DNA"/>
</dbReference>
<reference evidence="3 4" key="1">
    <citation type="submission" date="2016-06" db="EMBL/GenBank/DDBJ databases">
        <title>Four novel species of enterococci isolated from chicken manure.</title>
        <authorList>
            <person name="Van Tyne D."/>
        </authorList>
    </citation>
    <scope>NUCLEOTIDE SEQUENCE [LARGE SCALE GENOMIC DNA]</scope>
    <source>
        <strain evidence="3 4">CU12B</strain>
    </source>
</reference>
<sequence>MKKSLIICLPLVLLLFVGCGKNSTQKPTTSETIEVTTSETSSSVIESIEMTSTSSTTSKESTTKGTESSETTAASTTPSSTSEEGTKPSSSEEVVDANAELVQLFPTVAFPTEVPHTNKALNIAVAGPEEKLSVLYFDMNHPLILNKKELNYETPIAQYQQEAFASTQEAKEAVNLRVDMQGMKVDLGYGITGYQQGAAGSSYVAWQEGNWNLIVRASNIEQQDPVGLAKQVVEYLEQAMLPAPEEIGQITFDMVSDGYRSNEITWQVGNMVYTIRHQDPMAALRMAVSTLE</sequence>
<organism evidence="3 4">
    <name type="scientific">Candidatus Enterococcus willemsii</name>
    <dbReference type="NCBI Taxonomy" id="1857215"/>
    <lineage>
        <taxon>Bacteria</taxon>
        <taxon>Bacillati</taxon>
        <taxon>Bacillota</taxon>
        <taxon>Bacilli</taxon>
        <taxon>Lactobacillales</taxon>
        <taxon>Enterococcaceae</taxon>
        <taxon>Enterococcus</taxon>
    </lineage>
</organism>
<dbReference type="Proteomes" id="UP000782705">
    <property type="component" value="Unassembled WGS sequence"/>
</dbReference>
<dbReference type="RefSeq" id="WP_161902304.1">
    <property type="nucleotide sequence ID" value="NZ_MAEL01000042.1"/>
</dbReference>
<keyword evidence="4" id="KW-1185">Reference proteome</keyword>
<dbReference type="PROSITE" id="PS51257">
    <property type="entry name" value="PROKAR_LIPOPROTEIN"/>
    <property type="match status" value="1"/>
</dbReference>